<dbReference type="PROSITE" id="PS00168">
    <property type="entry name" value="TRP_SYNTHASE_BETA"/>
    <property type="match status" value="1"/>
</dbReference>
<dbReference type="HAMAP" id="MF_00133">
    <property type="entry name" value="Trp_synth_beta"/>
    <property type="match status" value="1"/>
</dbReference>
<evidence type="ECO:0000256" key="1">
    <source>
        <dbReference type="ARBA" id="ARBA00001933"/>
    </source>
</evidence>
<evidence type="ECO:0000256" key="8">
    <source>
        <dbReference type="ARBA" id="ARBA00022898"/>
    </source>
</evidence>
<evidence type="ECO:0000256" key="5">
    <source>
        <dbReference type="ARBA" id="ARBA00011270"/>
    </source>
</evidence>
<dbReference type="PIRSF" id="PIRSF500824">
    <property type="entry name" value="TrpB_prok"/>
    <property type="match status" value="1"/>
</dbReference>
<dbReference type="EC" id="4.2.1.20" evidence="12"/>
<dbReference type="InterPro" id="IPR006654">
    <property type="entry name" value="Trp_synth_beta"/>
</dbReference>
<dbReference type="InterPro" id="IPR006653">
    <property type="entry name" value="Trp_synth_b_CS"/>
</dbReference>
<dbReference type="UniPathway" id="UPA00035">
    <property type="reaction ID" value="UER00044"/>
</dbReference>
<proteinExistence type="inferred from homology"/>
<dbReference type="GO" id="GO:0004834">
    <property type="term" value="F:tryptophan synthase activity"/>
    <property type="evidence" value="ECO:0007669"/>
    <property type="project" value="UniProtKB-UniRule"/>
</dbReference>
<feature type="domain" description="Tryptophan synthase beta chain-like PALP" evidence="13">
    <location>
        <begin position="76"/>
        <end position="414"/>
    </location>
</feature>
<organism evidence="14 15">
    <name type="scientific">Thermodesulfatator autotrophicus</name>
    <dbReference type="NCBI Taxonomy" id="1795632"/>
    <lineage>
        <taxon>Bacteria</taxon>
        <taxon>Pseudomonadati</taxon>
        <taxon>Thermodesulfobacteriota</taxon>
        <taxon>Thermodesulfobacteria</taxon>
        <taxon>Thermodesulfobacteriales</taxon>
        <taxon>Thermodesulfatatoraceae</taxon>
        <taxon>Thermodesulfatator</taxon>
    </lineage>
</organism>
<keyword evidence="7 12" id="KW-0822">Tryptophan biosynthesis</keyword>
<dbReference type="SUPFAM" id="SSF53686">
    <property type="entry name" value="Tryptophan synthase beta subunit-like PLP-dependent enzymes"/>
    <property type="match status" value="1"/>
</dbReference>
<evidence type="ECO:0000256" key="12">
    <source>
        <dbReference type="HAMAP-Rule" id="MF_00133"/>
    </source>
</evidence>
<comment type="catalytic activity">
    <reaction evidence="11 12">
        <text>(1S,2R)-1-C-(indol-3-yl)glycerol 3-phosphate + L-serine = D-glyceraldehyde 3-phosphate + L-tryptophan + H2O</text>
        <dbReference type="Rhea" id="RHEA:10532"/>
        <dbReference type="ChEBI" id="CHEBI:15377"/>
        <dbReference type="ChEBI" id="CHEBI:33384"/>
        <dbReference type="ChEBI" id="CHEBI:57912"/>
        <dbReference type="ChEBI" id="CHEBI:58866"/>
        <dbReference type="ChEBI" id="CHEBI:59776"/>
        <dbReference type="EC" id="4.2.1.20"/>
    </reaction>
</comment>
<dbReference type="OrthoDB" id="9766131at2"/>
<comment type="pathway">
    <text evidence="3 12">Amino-acid biosynthesis; L-tryptophan biosynthesis; L-tryptophan from chorismate: step 5/5.</text>
</comment>
<evidence type="ECO:0000256" key="10">
    <source>
        <dbReference type="ARBA" id="ARBA00023239"/>
    </source>
</evidence>
<dbReference type="GO" id="GO:0030170">
    <property type="term" value="F:pyridoxal phosphate binding"/>
    <property type="evidence" value="ECO:0007669"/>
    <property type="project" value="InterPro"/>
</dbReference>
<reference evidence="14 15" key="1">
    <citation type="submission" date="2016-02" db="EMBL/GenBank/DDBJ databases">
        <title>Draft genome sequence of Thermodesulfatator sp. S606.</title>
        <authorList>
            <person name="Lai Q."/>
            <person name="Cao J."/>
            <person name="Dupont S."/>
            <person name="Shao Z."/>
            <person name="Jebbar M."/>
            <person name="Alain K."/>
        </authorList>
    </citation>
    <scope>NUCLEOTIDE SEQUENCE [LARGE SCALE GENOMIC DNA]</scope>
    <source>
        <strain evidence="14 15">S606</strain>
    </source>
</reference>
<dbReference type="AlphaFoldDB" id="A0A177E4H4"/>
<dbReference type="GO" id="GO:0052684">
    <property type="term" value="F:L-serine hydro-lyase (adding indole, L-tryptophan-forming) activity"/>
    <property type="evidence" value="ECO:0007669"/>
    <property type="project" value="TreeGrafter"/>
</dbReference>
<evidence type="ECO:0000256" key="6">
    <source>
        <dbReference type="ARBA" id="ARBA00022605"/>
    </source>
</evidence>
<keyword evidence="10 12" id="KW-0456">Lyase</keyword>
<comment type="caution">
    <text evidence="14">The sequence shown here is derived from an EMBL/GenBank/DDBJ whole genome shotgun (WGS) entry which is preliminary data.</text>
</comment>
<evidence type="ECO:0000313" key="15">
    <source>
        <dbReference type="Proteomes" id="UP000076964"/>
    </source>
</evidence>
<feature type="modified residue" description="N6-(pyridoxal phosphate)lysine" evidence="12">
    <location>
        <position position="112"/>
    </location>
</feature>
<keyword evidence="9 12" id="KW-0057">Aromatic amino acid biosynthesis</keyword>
<keyword evidence="6 12" id="KW-0028">Amino-acid biosynthesis</keyword>
<sequence>MDETKILLPEKELPEAWYNIIPRLPSPPAPPLNPQTKEPVKPEDLEPIFPKALIEQEMSPEPWIEIPSEVRDIYKLWRPTPLHRARNLEKALGTPARIYFKNESVSPPGSHKPNTAVAQAYYNKKAGIKRLATETGAGQWGSALSFACKLFGLECTVYMVKVSFEQKPFRKSLMHIWGAEVFPSPTNRTQAGRKILEENPDSTGSLGIAISEAVEDAATHEDTNYALGSVLNHVLLHQTVIGLETQKQLALIGEKPDILIGCVGGGSNFAGFAFPFIGDIIEGKLEAEVIAVEPTSCPTLTKGIYTYDFGDTAGLTPLLLMHTLGHSFEPPAIHAGGLRYHGDAPLVCQLVKDGFIKPRAYPQNPCFEAALLFAQTEGIIPAPETSHAIKAAVDEALKCKETGEEKVIVFGFSGHGHFDLAAYDAYLEGKLQDYEYPEEKIKEALKSLAHFPKFPTGI</sequence>
<dbReference type="InterPro" id="IPR006316">
    <property type="entry name" value="Trp_synth_b-like"/>
</dbReference>
<dbReference type="STRING" id="1795632.TH606_10265"/>
<dbReference type="Proteomes" id="UP000076964">
    <property type="component" value="Unassembled WGS sequence"/>
</dbReference>
<evidence type="ECO:0000256" key="4">
    <source>
        <dbReference type="ARBA" id="ARBA00009982"/>
    </source>
</evidence>
<comment type="function">
    <text evidence="2 12">The beta subunit is responsible for the synthesis of L-tryptophan from indole and L-serine.</text>
</comment>
<evidence type="ECO:0000256" key="2">
    <source>
        <dbReference type="ARBA" id="ARBA00002786"/>
    </source>
</evidence>
<evidence type="ECO:0000259" key="13">
    <source>
        <dbReference type="Pfam" id="PF00291"/>
    </source>
</evidence>
<dbReference type="GO" id="GO:0005737">
    <property type="term" value="C:cytoplasm"/>
    <property type="evidence" value="ECO:0007669"/>
    <property type="project" value="TreeGrafter"/>
</dbReference>
<dbReference type="Gene3D" id="3.40.50.1100">
    <property type="match status" value="2"/>
</dbReference>
<dbReference type="PIRSF" id="PIRSF001413">
    <property type="entry name" value="Trp_syn_beta"/>
    <property type="match status" value="1"/>
</dbReference>
<dbReference type="Pfam" id="PF00291">
    <property type="entry name" value="PALP"/>
    <property type="match status" value="1"/>
</dbReference>
<accession>A0A177E4H4</accession>
<dbReference type="NCBIfam" id="TIGR01415">
    <property type="entry name" value="trpB_rel"/>
    <property type="match status" value="1"/>
</dbReference>
<evidence type="ECO:0000256" key="3">
    <source>
        <dbReference type="ARBA" id="ARBA00004733"/>
    </source>
</evidence>
<dbReference type="InterPro" id="IPR023026">
    <property type="entry name" value="Trp_synth_beta/beta-like"/>
</dbReference>
<evidence type="ECO:0000256" key="11">
    <source>
        <dbReference type="ARBA" id="ARBA00049047"/>
    </source>
</evidence>
<dbReference type="InterPro" id="IPR036052">
    <property type="entry name" value="TrpB-like_PALP_sf"/>
</dbReference>
<dbReference type="PANTHER" id="PTHR48077:SF6">
    <property type="entry name" value="TRYPTOPHAN SYNTHASE"/>
    <property type="match status" value="1"/>
</dbReference>
<dbReference type="NCBIfam" id="NF009057">
    <property type="entry name" value="PRK12391.1"/>
    <property type="match status" value="1"/>
</dbReference>
<dbReference type="InterPro" id="IPR001926">
    <property type="entry name" value="TrpB-like_PALP"/>
</dbReference>
<evidence type="ECO:0000256" key="7">
    <source>
        <dbReference type="ARBA" id="ARBA00022822"/>
    </source>
</evidence>
<evidence type="ECO:0000256" key="9">
    <source>
        <dbReference type="ARBA" id="ARBA00023141"/>
    </source>
</evidence>
<dbReference type="CDD" id="cd06446">
    <property type="entry name" value="Trp-synth_B"/>
    <property type="match status" value="1"/>
</dbReference>
<keyword evidence="8 12" id="KW-0663">Pyridoxal phosphate</keyword>
<gene>
    <name evidence="12" type="primary">trpB</name>
    <name evidence="14" type="ORF">TH606_10265</name>
</gene>
<keyword evidence="15" id="KW-1185">Reference proteome</keyword>
<comment type="subunit">
    <text evidence="5 12">Tetramer of two alpha and two beta chains.</text>
</comment>
<dbReference type="EMBL" id="LSFI01000061">
    <property type="protein sequence ID" value="OAG26815.1"/>
    <property type="molecule type" value="Genomic_DNA"/>
</dbReference>
<dbReference type="RefSeq" id="WP_068543689.1">
    <property type="nucleotide sequence ID" value="NZ_LSFI01000061.1"/>
</dbReference>
<protein>
    <recommendedName>
        <fullName evidence="12">Tryptophan synthase beta chain</fullName>
        <ecNumber evidence="12">4.2.1.20</ecNumber>
    </recommendedName>
</protein>
<comment type="cofactor">
    <cofactor evidence="1 12">
        <name>pyridoxal 5'-phosphate</name>
        <dbReference type="ChEBI" id="CHEBI:597326"/>
    </cofactor>
</comment>
<comment type="similarity">
    <text evidence="4 12">Belongs to the TrpB family.</text>
</comment>
<name>A0A177E4H4_9BACT</name>
<evidence type="ECO:0000313" key="14">
    <source>
        <dbReference type="EMBL" id="OAG26815.1"/>
    </source>
</evidence>
<dbReference type="PANTHER" id="PTHR48077">
    <property type="entry name" value="TRYPTOPHAN SYNTHASE-RELATED"/>
    <property type="match status" value="1"/>
</dbReference>